<keyword evidence="1" id="KW-0732">Signal</keyword>
<proteinExistence type="predicted"/>
<feature type="signal peptide" evidence="1">
    <location>
        <begin position="1"/>
        <end position="22"/>
    </location>
</feature>
<dbReference type="InterPro" id="IPR024302">
    <property type="entry name" value="SusD-like"/>
</dbReference>
<gene>
    <name evidence="2" type="ORF">CLV62_10715</name>
</gene>
<dbReference type="Pfam" id="PF12741">
    <property type="entry name" value="SusD-like"/>
    <property type="match status" value="1"/>
</dbReference>
<accession>A0A2V3PPV6</accession>
<organism evidence="2 3">
    <name type="scientific">Dysgonomonas alginatilytica</name>
    <dbReference type="NCBI Taxonomy" id="1605892"/>
    <lineage>
        <taxon>Bacteria</taxon>
        <taxon>Pseudomonadati</taxon>
        <taxon>Bacteroidota</taxon>
        <taxon>Bacteroidia</taxon>
        <taxon>Bacteroidales</taxon>
        <taxon>Dysgonomonadaceae</taxon>
        <taxon>Dysgonomonas</taxon>
    </lineage>
</organism>
<dbReference type="Proteomes" id="UP000247973">
    <property type="component" value="Unassembled WGS sequence"/>
</dbReference>
<dbReference type="SUPFAM" id="SSF48452">
    <property type="entry name" value="TPR-like"/>
    <property type="match status" value="1"/>
</dbReference>
<evidence type="ECO:0000313" key="2">
    <source>
        <dbReference type="EMBL" id="PXV65423.1"/>
    </source>
</evidence>
<name>A0A2V3PPV6_9BACT</name>
<dbReference type="PROSITE" id="PS51257">
    <property type="entry name" value="PROKAR_LIPOPROTEIN"/>
    <property type="match status" value="1"/>
</dbReference>
<evidence type="ECO:0000313" key="3">
    <source>
        <dbReference type="Proteomes" id="UP000247973"/>
    </source>
</evidence>
<reference evidence="2 3" key="1">
    <citation type="submission" date="2018-03" db="EMBL/GenBank/DDBJ databases">
        <title>Genomic Encyclopedia of Archaeal and Bacterial Type Strains, Phase II (KMG-II): from individual species to whole genera.</title>
        <authorList>
            <person name="Goeker M."/>
        </authorList>
    </citation>
    <scope>NUCLEOTIDE SEQUENCE [LARGE SCALE GENOMIC DNA]</scope>
    <source>
        <strain evidence="2 3">DSM 100214</strain>
    </source>
</reference>
<feature type="chain" id="PRO_5016123134" evidence="1">
    <location>
        <begin position="23"/>
        <end position="541"/>
    </location>
</feature>
<dbReference type="Gene3D" id="1.25.40.390">
    <property type="match status" value="1"/>
</dbReference>
<dbReference type="AlphaFoldDB" id="A0A2V3PPV6"/>
<comment type="caution">
    <text evidence="2">The sequence shown here is derived from an EMBL/GenBank/DDBJ whole genome shotgun (WGS) entry which is preliminary data.</text>
</comment>
<dbReference type="RefSeq" id="WP_110310156.1">
    <property type="nucleotide sequence ID" value="NZ_QICL01000007.1"/>
</dbReference>
<sequence length="541" mass="60190">MKIKYKLYTAILGMGLLFSACTDGFENINKEYLPDLDPAESDLVFALKSGSTYAGAHLHQRIKNINIDCFSQYFENGAINRTWAPNDGYNIDYWSDHYRWLLHANSSIEGTKDSPEKINLNSVARIWRTYMQSQFLDFFGPAPMPTTKGENSAYIELKDQYTFFFKELSEASAAINTDKGFVSKSTQDIIFQGDLGKWQRFANSLHLRLAIKLSEIDPTLCAQEVTNAAKAKGGLMIANSDNAKGPIMSNGLWGQQYNYFMYQQSWGSKEVMTTTMEKIFTNLGGIAFNEEAKKAPAKLDPRGTKYFAPSVKGLWQGIPPGLNASETATDKPLLDSMAVDYAYLSPVWIVKNNTKPIDLLMYTEVCFLMAEANERGFVASGSAEEWYNKGVTASMEAWGVAAADITTYLKSADKNGWGTSAAYGDAAGNGNTKLEKIITQKYIANFPDVALEAWNDKRRLNLPAFVTPRYTSPAAGTYPLDKNIQNPNNFISRMAYPQQEVFVNKDKYEAGVALLGAGGDKTSTPLWWASKRSNYCTSNVN</sequence>
<dbReference type="OrthoDB" id="1109828at2"/>
<keyword evidence="3" id="KW-1185">Reference proteome</keyword>
<dbReference type="InterPro" id="IPR011990">
    <property type="entry name" value="TPR-like_helical_dom_sf"/>
</dbReference>
<evidence type="ECO:0000256" key="1">
    <source>
        <dbReference type="SAM" id="SignalP"/>
    </source>
</evidence>
<protein>
    <submittedName>
        <fullName evidence="2">SusD-like starch-binding protein associating with outer membrane</fullName>
    </submittedName>
</protein>
<dbReference type="EMBL" id="QICL01000007">
    <property type="protein sequence ID" value="PXV65423.1"/>
    <property type="molecule type" value="Genomic_DNA"/>
</dbReference>